<dbReference type="GO" id="GO:0008983">
    <property type="term" value="F:protein-glutamate O-methyltransferase activity"/>
    <property type="evidence" value="ECO:0007669"/>
    <property type="project" value="UniProtKB-EC"/>
</dbReference>
<dbReference type="InterPro" id="IPR029063">
    <property type="entry name" value="SAM-dependent_MTases_sf"/>
</dbReference>
<dbReference type="PRINTS" id="PR00996">
    <property type="entry name" value="CHERMTFRASE"/>
</dbReference>
<feature type="domain" description="CheR-type methyltransferase" evidence="6">
    <location>
        <begin position="8"/>
        <end position="281"/>
    </location>
</feature>
<dbReference type="InterPro" id="IPR000780">
    <property type="entry name" value="CheR_MeTrfase"/>
</dbReference>
<dbReference type="KEGG" id="mfe:Mefer_1107"/>
<comment type="catalytic activity">
    <reaction evidence="1">
        <text>L-glutamyl-[protein] + S-adenosyl-L-methionine = [protein]-L-glutamate 5-O-methyl ester + S-adenosyl-L-homocysteine</text>
        <dbReference type="Rhea" id="RHEA:24452"/>
        <dbReference type="Rhea" id="RHEA-COMP:10208"/>
        <dbReference type="Rhea" id="RHEA-COMP:10311"/>
        <dbReference type="ChEBI" id="CHEBI:29973"/>
        <dbReference type="ChEBI" id="CHEBI:57856"/>
        <dbReference type="ChEBI" id="CHEBI:59789"/>
        <dbReference type="ChEBI" id="CHEBI:82795"/>
        <dbReference type="EC" id="2.1.1.80"/>
    </reaction>
</comment>
<dbReference type="RefSeq" id="WP_015791654.1">
    <property type="nucleotide sequence ID" value="NC_013156.1"/>
</dbReference>
<dbReference type="EMBL" id="CP001696">
    <property type="protein sequence ID" value="ACV24918.1"/>
    <property type="molecule type" value="Genomic_DNA"/>
</dbReference>
<accession>C7P8N6</accession>
<keyword evidence="8" id="KW-1185">Reference proteome</keyword>
<dbReference type="Proteomes" id="UP000001495">
    <property type="component" value="Chromosome"/>
</dbReference>
<reference evidence="7" key="1">
    <citation type="submission" date="2009-08" db="EMBL/GenBank/DDBJ databases">
        <title>Complete sequence of chromosome of Methanocaldococcus fervens AG86.</title>
        <authorList>
            <consortium name="US DOE Joint Genome Institute"/>
            <person name="Lucas S."/>
            <person name="Copeland A."/>
            <person name="Lapidus A."/>
            <person name="Glavina del Rio T."/>
            <person name="Tice H."/>
            <person name="Bruce D."/>
            <person name="Goodwin L."/>
            <person name="Pitluck S."/>
            <person name="Chertkov O."/>
            <person name="Detter J.C."/>
            <person name="Han C."/>
            <person name="Tapia R."/>
            <person name="Larimer F."/>
            <person name="Land M."/>
            <person name="Hauser L."/>
            <person name="Kyrpides N."/>
            <person name="Ovchinnikova G."/>
            <person name="Lupa-Sieprawska M."/>
            <person name="Whitman W.B."/>
        </authorList>
    </citation>
    <scope>NUCLEOTIDE SEQUENCE [LARGE SCALE GENOMIC DNA]</scope>
    <source>
        <strain evidence="7">AG86</strain>
    </source>
</reference>
<dbReference type="SMART" id="SM00138">
    <property type="entry name" value="MeTrc"/>
    <property type="match status" value="1"/>
</dbReference>
<dbReference type="eggNOG" id="arCOG04402">
    <property type="taxonomic scope" value="Archaea"/>
</dbReference>
<evidence type="ECO:0000256" key="1">
    <source>
        <dbReference type="ARBA" id="ARBA00001541"/>
    </source>
</evidence>
<dbReference type="CDD" id="cd02440">
    <property type="entry name" value="AdoMet_MTases"/>
    <property type="match status" value="1"/>
</dbReference>
<dbReference type="InterPro" id="IPR050903">
    <property type="entry name" value="Bact_Chemotaxis_MeTrfase"/>
</dbReference>
<evidence type="ECO:0000313" key="8">
    <source>
        <dbReference type="Proteomes" id="UP000001495"/>
    </source>
</evidence>
<dbReference type="EC" id="2.1.1.80" evidence="2"/>
<evidence type="ECO:0000256" key="3">
    <source>
        <dbReference type="ARBA" id="ARBA00022603"/>
    </source>
</evidence>
<dbReference type="Gene3D" id="1.10.155.10">
    <property type="entry name" value="Chemotaxis receptor methyltransferase CheR, N-terminal domain"/>
    <property type="match status" value="1"/>
</dbReference>
<dbReference type="InterPro" id="IPR036804">
    <property type="entry name" value="CheR_N_sf"/>
</dbReference>
<dbReference type="SUPFAM" id="SSF53335">
    <property type="entry name" value="S-adenosyl-L-methionine-dependent methyltransferases"/>
    <property type="match status" value="1"/>
</dbReference>
<keyword evidence="5" id="KW-0949">S-adenosyl-L-methionine</keyword>
<name>C7P8N6_METFA</name>
<evidence type="ECO:0000313" key="7">
    <source>
        <dbReference type="EMBL" id="ACV24918.1"/>
    </source>
</evidence>
<proteinExistence type="predicted"/>
<dbReference type="GeneID" id="8365808"/>
<evidence type="ECO:0000256" key="5">
    <source>
        <dbReference type="ARBA" id="ARBA00022691"/>
    </source>
</evidence>
<dbReference type="PANTHER" id="PTHR24422:SF10">
    <property type="entry name" value="CHEMOTAXIS PROTEIN METHYLTRANSFERASE 2"/>
    <property type="match status" value="1"/>
</dbReference>
<dbReference type="STRING" id="573064.Mefer_1107"/>
<dbReference type="PROSITE" id="PS50123">
    <property type="entry name" value="CHER"/>
    <property type="match status" value="1"/>
</dbReference>
<sequence>MAIGLGNNNEKLDAIEQMYLKRIINHIKNVLKIDVTQYKDSYVMRRIKVRMKATKCKTFKEYYEYLRNHSDENEKLAETLTVNVTEFWRDITVYKEIHKIIDGWVADRRKRMIRVWSAGCSSGEEPYGIAIIISEAMEKHKRKLLNVSITATDIDKEILAKARRGVYHAKQLKNLPPNIVQKYFIKINDDEYMVRNTLKKFVRFQYHDLIKDPPLKNMDMVLCRNVIIYFDKKIQEELFLKFYEALNPGGFLILGKTEILHGEAKKLFKTYNARERIYQKPENDNN</sequence>
<dbReference type="OrthoDB" id="10657at2157"/>
<dbReference type="InterPro" id="IPR022641">
    <property type="entry name" value="CheR_N"/>
</dbReference>
<dbReference type="GO" id="GO:0032259">
    <property type="term" value="P:methylation"/>
    <property type="evidence" value="ECO:0007669"/>
    <property type="project" value="UniProtKB-KW"/>
</dbReference>
<dbReference type="Pfam" id="PF03705">
    <property type="entry name" value="CheR_N"/>
    <property type="match status" value="1"/>
</dbReference>
<dbReference type="SUPFAM" id="SSF47757">
    <property type="entry name" value="Chemotaxis receptor methyltransferase CheR, N-terminal domain"/>
    <property type="match status" value="1"/>
</dbReference>
<keyword evidence="4 7" id="KW-0808">Transferase</keyword>
<gene>
    <name evidence="7" type="ordered locus">Mefer_1107</name>
</gene>
<dbReference type="InterPro" id="IPR022642">
    <property type="entry name" value="CheR_C"/>
</dbReference>
<dbReference type="Pfam" id="PF01739">
    <property type="entry name" value="CheR"/>
    <property type="match status" value="1"/>
</dbReference>
<evidence type="ECO:0000256" key="4">
    <source>
        <dbReference type="ARBA" id="ARBA00022679"/>
    </source>
</evidence>
<organism evidence="7 8">
    <name type="scientific">Methanocaldococcus fervens (strain DSM 4213 / JCM 15782 / AG86)</name>
    <name type="common">Methanococcus fervens</name>
    <dbReference type="NCBI Taxonomy" id="573064"/>
    <lineage>
        <taxon>Archaea</taxon>
        <taxon>Methanobacteriati</taxon>
        <taxon>Methanobacteriota</taxon>
        <taxon>Methanomada group</taxon>
        <taxon>Methanococci</taxon>
        <taxon>Methanococcales</taxon>
        <taxon>Methanocaldococcaceae</taxon>
        <taxon>Methanocaldococcus</taxon>
    </lineage>
</organism>
<protein>
    <recommendedName>
        <fullName evidence="2">protein-glutamate O-methyltransferase</fullName>
        <ecNumber evidence="2">2.1.1.80</ecNumber>
    </recommendedName>
</protein>
<keyword evidence="3 7" id="KW-0489">Methyltransferase</keyword>
<evidence type="ECO:0000259" key="6">
    <source>
        <dbReference type="PROSITE" id="PS50123"/>
    </source>
</evidence>
<dbReference type="AlphaFoldDB" id="C7P8N6"/>
<evidence type="ECO:0000256" key="2">
    <source>
        <dbReference type="ARBA" id="ARBA00012534"/>
    </source>
</evidence>
<dbReference type="Gene3D" id="3.40.50.150">
    <property type="entry name" value="Vaccinia Virus protein VP39"/>
    <property type="match status" value="1"/>
</dbReference>
<dbReference type="HOGENOM" id="CLU_025854_1_1_2"/>
<dbReference type="PANTHER" id="PTHR24422">
    <property type="entry name" value="CHEMOTAXIS PROTEIN METHYLTRANSFERASE"/>
    <property type="match status" value="1"/>
</dbReference>